<dbReference type="EMBL" id="FQVB01000007">
    <property type="protein sequence ID" value="SHE76770.1"/>
    <property type="molecule type" value="Genomic_DNA"/>
</dbReference>
<dbReference type="PANTHER" id="PTHR30154:SF34">
    <property type="entry name" value="TRANSCRIPTIONAL REGULATOR AZLB"/>
    <property type="match status" value="1"/>
</dbReference>
<sequence>MKIDDTNMAIIKRLRRGRTPYRKIAEDLGLTENTVRNRVQKLMDEGVLSITGAVDPAALPGHRLVIVGVKLHDMDMVKAAEAFGSLRGVVAVTIVTGRYDLMVMVLLNEEFDLLKFYTEEVSKVSNVQSVETFVVYKTLKFKVPYVL</sequence>
<reference evidence="6" key="1">
    <citation type="submission" date="2016-11" db="EMBL/GenBank/DDBJ databases">
        <authorList>
            <person name="Varghese N."/>
            <person name="Submissions S."/>
        </authorList>
    </citation>
    <scope>NUCLEOTIDE SEQUENCE [LARGE SCALE GENOMIC DNA]</scope>
    <source>
        <strain evidence="6">DSM 9756</strain>
    </source>
</reference>
<keyword evidence="6" id="KW-1185">Reference proteome</keyword>
<dbReference type="InterPro" id="IPR019887">
    <property type="entry name" value="Tscrpt_reg_AsnC/Lrp_C"/>
</dbReference>
<dbReference type="SMART" id="SM00344">
    <property type="entry name" value="HTH_ASNC"/>
    <property type="match status" value="1"/>
</dbReference>
<dbReference type="PROSITE" id="PS50956">
    <property type="entry name" value="HTH_ASNC_2"/>
    <property type="match status" value="1"/>
</dbReference>
<dbReference type="CDD" id="cd00090">
    <property type="entry name" value="HTH_ARSR"/>
    <property type="match status" value="1"/>
</dbReference>
<dbReference type="Pfam" id="PF01037">
    <property type="entry name" value="AsnC_trans_reg"/>
    <property type="match status" value="1"/>
</dbReference>
<keyword evidence="1" id="KW-0805">Transcription regulation</keyword>
<dbReference type="STRING" id="1121391.SAMN02745206_00787"/>
<feature type="domain" description="HTH asnC-type" evidence="4">
    <location>
        <begin position="3"/>
        <end position="63"/>
    </location>
</feature>
<evidence type="ECO:0000256" key="2">
    <source>
        <dbReference type="ARBA" id="ARBA00023125"/>
    </source>
</evidence>
<keyword evidence="3" id="KW-0804">Transcription</keyword>
<dbReference type="PRINTS" id="PR00033">
    <property type="entry name" value="HTHASNC"/>
</dbReference>
<evidence type="ECO:0000256" key="1">
    <source>
        <dbReference type="ARBA" id="ARBA00023015"/>
    </source>
</evidence>
<keyword evidence="2" id="KW-0238">DNA-binding</keyword>
<protein>
    <submittedName>
        <fullName evidence="5">Lrp/AsnC family transcriptional regulator, regulator for asnA, asnC and gidA</fullName>
    </submittedName>
</protein>
<dbReference type="InterPro" id="IPR011991">
    <property type="entry name" value="ArsR-like_HTH"/>
</dbReference>
<proteinExistence type="predicted"/>
<dbReference type="Gene3D" id="1.10.10.10">
    <property type="entry name" value="Winged helix-like DNA-binding domain superfamily/Winged helix DNA-binding domain"/>
    <property type="match status" value="1"/>
</dbReference>
<dbReference type="Pfam" id="PF13404">
    <property type="entry name" value="HTH_AsnC-type"/>
    <property type="match status" value="1"/>
</dbReference>
<evidence type="ECO:0000256" key="3">
    <source>
        <dbReference type="ARBA" id="ARBA00023163"/>
    </source>
</evidence>
<dbReference type="SUPFAM" id="SSF46785">
    <property type="entry name" value="Winged helix' DNA-binding domain"/>
    <property type="match status" value="1"/>
</dbReference>
<dbReference type="GO" id="GO:0006355">
    <property type="term" value="P:regulation of DNA-templated transcription"/>
    <property type="evidence" value="ECO:0007669"/>
    <property type="project" value="UniProtKB-ARBA"/>
</dbReference>
<dbReference type="SUPFAM" id="SSF54909">
    <property type="entry name" value="Dimeric alpha+beta barrel"/>
    <property type="match status" value="1"/>
</dbReference>
<dbReference type="InterPro" id="IPR000485">
    <property type="entry name" value="AsnC-type_HTH_dom"/>
</dbReference>
<dbReference type="RefSeq" id="WP_073037167.1">
    <property type="nucleotide sequence ID" value="NZ_FQVB01000007.1"/>
</dbReference>
<accession>A0A1M4W6J0</accession>
<dbReference type="InterPro" id="IPR036388">
    <property type="entry name" value="WH-like_DNA-bd_sf"/>
</dbReference>
<dbReference type="GO" id="GO:0043200">
    <property type="term" value="P:response to amino acid"/>
    <property type="evidence" value="ECO:0007669"/>
    <property type="project" value="TreeGrafter"/>
</dbReference>
<dbReference type="InterPro" id="IPR011008">
    <property type="entry name" value="Dimeric_a/b-barrel"/>
</dbReference>
<dbReference type="InterPro" id="IPR019888">
    <property type="entry name" value="Tscrpt_reg_AsnC-like"/>
</dbReference>
<dbReference type="GO" id="GO:0005829">
    <property type="term" value="C:cytosol"/>
    <property type="evidence" value="ECO:0007669"/>
    <property type="project" value="TreeGrafter"/>
</dbReference>
<dbReference type="PANTHER" id="PTHR30154">
    <property type="entry name" value="LEUCINE-RESPONSIVE REGULATORY PROTEIN"/>
    <property type="match status" value="1"/>
</dbReference>
<dbReference type="AlphaFoldDB" id="A0A1M4W6J0"/>
<dbReference type="Proteomes" id="UP000184076">
    <property type="component" value="Unassembled WGS sequence"/>
</dbReference>
<dbReference type="GO" id="GO:0043565">
    <property type="term" value="F:sequence-specific DNA binding"/>
    <property type="evidence" value="ECO:0007669"/>
    <property type="project" value="InterPro"/>
</dbReference>
<dbReference type="OrthoDB" id="529868at2"/>
<name>A0A1M4W6J0_9BACT</name>
<organism evidence="5 6">
    <name type="scientific">Desulfacinum infernum DSM 9756</name>
    <dbReference type="NCBI Taxonomy" id="1121391"/>
    <lineage>
        <taxon>Bacteria</taxon>
        <taxon>Pseudomonadati</taxon>
        <taxon>Thermodesulfobacteriota</taxon>
        <taxon>Syntrophobacteria</taxon>
        <taxon>Syntrophobacterales</taxon>
        <taxon>Syntrophobacteraceae</taxon>
        <taxon>Desulfacinum</taxon>
    </lineage>
</organism>
<evidence type="ECO:0000313" key="5">
    <source>
        <dbReference type="EMBL" id="SHE76770.1"/>
    </source>
</evidence>
<evidence type="ECO:0000259" key="4">
    <source>
        <dbReference type="PROSITE" id="PS50956"/>
    </source>
</evidence>
<gene>
    <name evidence="5" type="ORF">SAMN02745206_00787</name>
</gene>
<dbReference type="InterPro" id="IPR036390">
    <property type="entry name" value="WH_DNA-bd_sf"/>
</dbReference>
<dbReference type="Gene3D" id="3.30.70.920">
    <property type="match status" value="1"/>
</dbReference>
<evidence type="ECO:0000313" key="6">
    <source>
        <dbReference type="Proteomes" id="UP000184076"/>
    </source>
</evidence>